<feature type="transmembrane region" description="Helical" evidence="1">
    <location>
        <begin position="78"/>
        <end position="96"/>
    </location>
</feature>
<accession>A0A553V732</accession>
<dbReference type="Proteomes" id="UP000316092">
    <property type="component" value="Unassembled WGS sequence"/>
</dbReference>
<feature type="transmembrane region" description="Helical" evidence="1">
    <location>
        <begin position="52"/>
        <end position="72"/>
    </location>
</feature>
<keyword evidence="1" id="KW-0812">Transmembrane</keyword>
<dbReference type="EMBL" id="VKDB01000001">
    <property type="protein sequence ID" value="TSA88001.1"/>
    <property type="molecule type" value="Genomic_DNA"/>
</dbReference>
<reference evidence="2 3" key="1">
    <citation type="submission" date="2019-07" db="EMBL/GenBank/DDBJ databases">
        <title>Deinococcus detaillus sp. nov., isolated from humus soil in Antarctica.</title>
        <authorList>
            <person name="Zhang K."/>
        </authorList>
    </citation>
    <scope>NUCLEOTIDE SEQUENCE [LARGE SCALE GENOMIC DNA]</scope>
    <source>
        <strain evidence="2 3">H1</strain>
    </source>
</reference>
<comment type="caution">
    <text evidence="2">The sequence shown here is derived from an EMBL/GenBank/DDBJ whole genome shotgun (WGS) entry which is preliminary data.</text>
</comment>
<dbReference type="RefSeq" id="WP_143719174.1">
    <property type="nucleotide sequence ID" value="NZ_VKDB01000001.1"/>
</dbReference>
<evidence type="ECO:0000256" key="1">
    <source>
        <dbReference type="SAM" id="Phobius"/>
    </source>
</evidence>
<name>A0A553V732_9DEIO</name>
<sequence>MLESLLMTVNALAERYGVNPVIFGVLYFGSMPFFAVSSAWWLRRWRQKRSTLLPMLITGLLFIGAYLYVLVAGHDLPVWVYFFIAVMLFVGGFSTWRTFQSPQKPPAA</sequence>
<protein>
    <submittedName>
        <fullName evidence="2">Uncharacterized protein</fullName>
    </submittedName>
</protein>
<dbReference type="AlphaFoldDB" id="A0A553V732"/>
<proteinExistence type="predicted"/>
<dbReference type="OrthoDB" id="7408546at2"/>
<feature type="transmembrane region" description="Helical" evidence="1">
    <location>
        <begin position="20"/>
        <end position="40"/>
    </location>
</feature>
<keyword evidence="1" id="KW-0472">Membrane</keyword>
<organism evidence="2 3">
    <name type="scientific">Deinococcus detaillensis</name>
    <dbReference type="NCBI Taxonomy" id="2592048"/>
    <lineage>
        <taxon>Bacteria</taxon>
        <taxon>Thermotogati</taxon>
        <taxon>Deinococcota</taxon>
        <taxon>Deinococci</taxon>
        <taxon>Deinococcales</taxon>
        <taxon>Deinococcaceae</taxon>
        <taxon>Deinococcus</taxon>
    </lineage>
</organism>
<evidence type="ECO:0000313" key="3">
    <source>
        <dbReference type="Proteomes" id="UP000316092"/>
    </source>
</evidence>
<evidence type="ECO:0000313" key="2">
    <source>
        <dbReference type="EMBL" id="TSA88001.1"/>
    </source>
</evidence>
<keyword evidence="1" id="KW-1133">Transmembrane helix</keyword>
<gene>
    <name evidence="2" type="ORF">FNU79_01805</name>
</gene>
<keyword evidence="3" id="KW-1185">Reference proteome</keyword>